<name>A0A8J7PAM3_9BACT</name>
<dbReference type="EMBL" id="JAFLCK010000043">
    <property type="protein sequence ID" value="MBN8662566.1"/>
    <property type="molecule type" value="Genomic_DNA"/>
</dbReference>
<organism evidence="1 2">
    <name type="scientific">Candidatus Obscuribacter phosphatis</name>
    <dbReference type="NCBI Taxonomy" id="1906157"/>
    <lineage>
        <taxon>Bacteria</taxon>
        <taxon>Bacillati</taxon>
        <taxon>Candidatus Melainabacteria</taxon>
        <taxon>Candidatus Obscuribacterales</taxon>
        <taxon>Candidatus Obscuribacteraceae</taxon>
        <taxon>Candidatus Obscuribacter</taxon>
    </lineage>
</organism>
<proteinExistence type="predicted"/>
<reference evidence="1" key="1">
    <citation type="submission" date="2021-02" db="EMBL/GenBank/DDBJ databases">
        <title>Genome-Resolved Metagenomics of a Microbial Community Performing Photosynthetic Biological Nutrient Removal.</title>
        <authorList>
            <person name="Mcdaniel E.A."/>
        </authorList>
    </citation>
    <scope>NUCLEOTIDE SEQUENCE</scope>
    <source>
        <strain evidence="1">UWPOB_OBS1</strain>
    </source>
</reference>
<protein>
    <submittedName>
        <fullName evidence="1">Uncharacterized protein</fullName>
    </submittedName>
</protein>
<gene>
    <name evidence="1" type="ORF">J0M35_19515</name>
</gene>
<dbReference type="Proteomes" id="UP000664277">
    <property type="component" value="Unassembled WGS sequence"/>
</dbReference>
<accession>A0A8J7PAM3</accession>
<sequence length="183" mass="19539">MSLGFLLACSLQPALAETKTKNSKDKNSTDIGLVAQDGSQAQNLPSPAGSGRAKQIAVAIPGVGEAKIVVTPAPAVAKAGKPLVQSGLPSGSNISVKLPRSVDQALDDLSEVGKRSKEGAFQLYQEMNKILHWIGVYLKQHFHTPELTPGAYPYVQNKELNPGTFAHKIVYGRDGRIKTIVQR</sequence>
<evidence type="ECO:0000313" key="1">
    <source>
        <dbReference type="EMBL" id="MBN8662566.1"/>
    </source>
</evidence>
<comment type="caution">
    <text evidence="1">The sequence shown here is derived from an EMBL/GenBank/DDBJ whole genome shotgun (WGS) entry which is preliminary data.</text>
</comment>
<evidence type="ECO:0000313" key="2">
    <source>
        <dbReference type="Proteomes" id="UP000664277"/>
    </source>
</evidence>
<dbReference type="AlphaFoldDB" id="A0A8J7PAM3"/>